<evidence type="ECO:0000313" key="2">
    <source>
        <dbReference type="EMBL" id="UUI75596.1"/>
    </source>
</evidence>
<keyword evidence="3" id="KW-1185">Reference proteome</keyword>
<dbReference type="Pfam" id="PF00903">
    <property type="entry name" value="Glyoxalase"/>
    <property type="match status" value="1"/>
</dbReference>
<organism evidence="2 3">
    <name type="scientific">Cellulomonas chengniuliangii</name>
    <dbReference type="NCBI Taxonomy" id="2968084"/>
    <lineage>
        <taxon>Bacteria</taxon>
        <taxon>Bacillati</taxon>
        <taxon>Actinomycetota</taxon>
        <taxon>Actinomycetes</taxon>
        <taxon>Micrococcales</taxon>
        <taxon>Cellulomonadaceae</taxon>
        <taxon>Cellulomonas</taxon>
    </lineage>
</organism>
<dbReference type="SUPFAM" id="SSF54593">
    <property type="entry name" value="Glyoxalase/Bleomycin resistance protein/Dihydroxybiphenyl dioxygenase"/>
    <property type="match status" value="1"/>
</dbReference>
<dbReference type="Proteomes" id="UP001316189">
    <property type="component" value="Chromosome"/>
</dbReference>
<accession>A0ABY5L1P0</accession>
<evidence type="ECO:0000313" key="3">
    <source>
        <dbReference type="Proteomes" id="UP001316189"/>
    </source>
</evidence>
<dbReference type="PROSITE" id="PS51819">
    <property type="entry name" value="VOC"/>
    <property type="match status" value="1"/>
</dbReference>
<dbReference type="Gene3D" id="3.10.180.10">
    <property type="entry name" value="2,3-Dihydroxybiphenyl 1,2-Dioxygenase, domain 1"/>
    <property type="match status" value="1"/>
</dbReference>
<dbReference type="PANTHER" id="PTHR36503:SF1">
    <property type="entry name" value="BLR2520 PROTEIN"/>
    <property type="match status" value="1"/>
</dbReference>
<feature type="domain" description="VOC" evidence="1">
    <location>
        <begin position="4"/>
        <end position="126"/>
    </location>
</feature>
<sequence length="143" mass="15079">MDQRLTLLTLGVRDVDAARRFYLDGLGWTPTLDLPDVLFLQVAPGMVLSFFGATALAEDIGVRDAPTAQGVTLAHNVDSEGEVDVVVARAVAAGATLLKEPQRAEWGGYSGYVEDPCGVRWEVAHNPGLVVDADGAVRMGTAG</sequence>
<dbReference type="RefSeq" id="WP_227568312.1">
    <property type="nucleotide sequence ID" value="NZ_CP101988.1"/>
</dbReference>
<gene>
    <name evidence="2" type="ORF">NP064_01325</name>
</gene>
<dbReference type="PANTHER" id="PTHR36503">
    <property type="entry name" value="BLR2520 PROTEIN"/>
    <property type="match status" value="1"/>
</dbReference>
<evidence type="ECO:0000259" key="1">
    <source>
        <dbReference type="PROSITE" id="PS51819"/>
    </source>
</evidence>
<dbReference type="InterPro" id="IPR037523">
    <property type="entry name" value="VOC_core"/>
</dbReference>
<dbReference type="InterPro" id="IPR004360">
    <property type="entry name" value="Glyas_Fos-R_dOase_dom"/>
</dbReference>
<dbReference type="InterPro" id="IPR029068">
    <property type="entry name" value="Glyas_Bleomycin-R_OHBP_Dase"/>
</dbReference>
<reference evidence="2 3" key="1">
    <citation type="submission" date="2022-07" db="EMBL/GenBank/DDBJ databases">
        <title>Novel species in genus cellulomonas.</title>
        <authorList>
            <person name="Ye L."/>
        </authorList>
    </citation>
    <scope>NUCLEOTIDE SEQUENCE [LARGE SCALE GENOMIC DNA]</scope>
    <source>
        <strain evidence="3">zg-Y338</strain>
    </source>
</reference>
<proteinExistence type="predicted"/>
<dbReference type="EMBL" id="CP101988">
    <property type="protein sequence ID" value="UUI75596.1"/>
    <property type="molecule type" value="Genomic_DNA"/>
</dbReference>
<protein>
    <submittedName>
        <fullName evidence="2">VOC family protein</fullName>
    </submittedName>
</protein>
<name>A0ABY5L1P0_9CELL</name>